<dbReference type="EMBL" id="CP036267">
    <property type="protein sequence ID" value="QDT32129.1"/>
    <property type="molecule type" value="Genomic_DNA"/>
</dbReference>
<accession>A0A517QKF9</accession>
<evidence type="ECO:0000313" key="1">
    <source>
        <dbReference type="EMBL" id="QDT32129.1"/>
    </source>
</evidence>
<dbReference type="AlphaFoldDB" id="A0A517QKF9"/>
<reference evidence="1 2" key="1">
    <citation type="submission" date="2019-02" db="EMBL/GenBank/DDBJ databases">
        <title>Deep-cultivation of Planctomycetes and their phenomic and genomic characterization uncovers novel biology.</title>
        <authorList>
            <person name="Wiegand S."/>
            <person name="Jogler M."/>
            <person name="Boedeker C."/>
            <person name="Pinto D."/>
            <person name="Vollmers J."/>
            <person name="Rivas-Marin E."/>
            <person name="Kohn T."/>
            <person name="Peeters S.H."/>
            <person name="Heuer A."/>
            <person name="Rast P."/>
            <person name="Oberbeckmann S."/>
            <person name="Bunk B."/>
            <person name="Jeske O."/>
            <person name="Meyerdierks A."/>
            <person name="Storesund J.E."/>
            <person name="Kallscheuer N."/>
            <person name="Luecker S."/>
            <person name="Lage O.M."/>
            <person name="Pohl T."/>
            <person name="Merkel B.J."/>
            <person name="Hornburger P."/>
            <person name="Mueller R.-W."/>
            <person name="Bruemmer F."/>
            <person name="Labrenz M."/>
            <person name="Spormann A.M."/>
            <person name="Op den Camp H."/>
            <person name="Overmann J."/>
            <person name="Amann R."/>
            <person name="Jetten M.S.M."/>
            <person name="Mascher T."/>
            <person name="Medema M.H."/>
            <person name="Devos D.P."/>
            <person name="Kaster A.-K."/>
            <person name="Ovreas L."/>
            <person name="Rohde M."/>
            <person name="Galperin M.Y."/>
            <person name="Jogler C."/>
        </authorList>
    </citation>
    <scope>NUCLEOTIDE SEQUENCE [LARGE SCALE GENOMIC DNA]</scope>
    <source>
        <strain evidence="1 2">Mal48</strain>
    </source>
</reference>
<protein>
    <submittedName>
        <fullName evidence="1">Uncharacterized protein</fullName>
    </submittedName>
</protein>
<evidence type="ECO:0000313" key="2">
    <source>
        <dbReference type="Proteomes" id="UP000315724"/>
    </source>
</evidence>
<dbReference type="KEGG" id="tpol:Mal48_13710"/>
<dbReference type="RefSeq" id="WP_145197199.1">
    <property type="nucleotide sequence ID" value="NZ_CP036267.1"/>
</dbReference>
<sequence length="132" mass="14375">MSDETKSIDHPSGRAIAVLDSVEQGNAAKKALIQIGVKADEIYVLSASDEAADIDTSADWFADTDELVEQYQKKLAAGATLISAPVKNTTQLKEVQSIYYSAGAHMMTHFGTFVTRSVDLDQPEREQPIDDK</sequence>
<keyword evidence="2" id="KW-1185">Reference proteome</keyword>
<name>A0A517QKF9_9PLAN</name>
<gene>
    <name evidence="1" type="ORF">Mal48_13710</name>
</gene>
<organism evidence="1 2">
    <name type="scientific">Thalassoglobus polymorphus</name>
    <dbReference type="NCBI Taxonomy" id="2527994"/>
    <lineage>
        <taxon>Bacteria</taxon>
        <taxon>Pseudomonadati</taxon>
        <taxon>Planctomycetota</taxon>
        <taxon>Planctomycetia</taxon>
        <taxon>Planctomycetales</taxon>
        <taxon>Planctomycetaceae</taxon>
        <taxon>Thalassoglobus</taxon>
    </lineage>
</organism>
<proteinExistence type="predicted"/>
<dbReference type="OrthoDB" id="286054at2"/>
<dbReference type="Proteomes" id="UP000315724">
    <property type="component" value="Chromosome"/>
</dbReference>